<reference evidence="2 3" key="1">
    <citation type="submission" date="2024-02" db="EMBL/GenBank/DDBJ databases">
        <title>New thermophilic sulfur-oxidizing bacteria from a hot springs of the Uzon caldera (Kamchatka, Russia).</title>
        <authorList>
            <person name="Dukat A.M."/>
            <person name="Elcheninov A.G."/>
            <person name="Frolov E.N."/>
        </authorList>
    </citation>
    <scope>NUCLEOTIDE SEQUENCE [LARGE SCALE GENOMIC DNA]</scope>
    <source>
        <strain evidence="2 3">AK1</strain>
    </source>
</reference>
<evidence type="ECO:0000313" key="3">
    <source>
        <dbReference type="Proteomes" id="UP001482231"/>
    </source>
</evidence>
<organism evidence="2 3">
    <name type="scientific">Thiobacter aerophilum</name>
    <dbReference type="NCBI Taxonomy" id="3121275"/>
    <lineage>
        <taxon>Bacteria</taxon>
        <taxon>Pseudomonadati</taxon>
        <taxon>Pseudomonadota</taxon>
        <taxon>Betaproteobacteria</taxon>
        <taxon>Burkholderiales</taxon>
        <taxon>Thiobacteraceae</taxon>
        <taxon>Thiobacter</taxon>
    </lineage>
</organism>
<comment type="caution">
    <text evidence="2">The sequence shown here is derived from an EMBL/GenBank/DDBJ whole genome shotgun (WGS) entry which is preliminary data.</text>
</comment>
<keyword evidence="1" id="KW-1133">Transmembrane helix</keyword>
<dbReference type="RefSeq" id="WP_347307837.1">
    <property type="nucleotide sequence ID" value="NZ_JBAJEX010000003.1"/>
</dbReference>
<dbReference type="Proteomes" id="UP001482231">
    <property type="component" value="Unassembled WGS sequence"/>
</dbReference>
<proteinExistence type="predicted"/>
<accession>A0ABV0EFE9</accession>
<evidence type="ECO:0000313" key="2">
    <source>
        <dbReference type="EMBL" id="MEO1766730.1"/>
    </source>
</evidence>
<gene>
    <name evidence="2" type="ORF">V6E02_05840</name>
</gene>
<dbReference type="EMBL" id="JBAJEX010000003">
    <property type="protein sequence ID" value="MEO1766730.1"/>
    <property type="molecule type" value="Genomic_DNA"/>
</dbReference>
<name>A0ABV0EFE9_9BURK</name>
<feature type="transmembrane region" description="Helical" evidence="1">
    <location>
        <begin position="22"/>
        <end position="40"/>
    </location>
</feature>
<protein>
    <submittedName>
        <fullName evidence="2">Uncharacterized protein</fullName>
    </submittedName>
</protein>
<keyword evidence="3" id="KW-1185">Reference proteome</keyword>
<keyword evidence="1" id="KW-0472">Membrane</keyword>
<keyword evidence="1" id="KW-0812">Transmembrane</keyword>
<feature type="transmembrane region" description="Helical" evidence="1">
    <location>
        <begin position="115"/>
        <end position="135"/>
    </location>
</feature>
<feature type="transmembrane region" description="Helical" evidence="1">
    <location>
        <begin position="46"/>
        <end position="66"/>
    </location>
</feature>
<sequence length="136" mass="14838">MPAHETPWSLEIVVAMLRAARLVTWLSLLFTAAALTPWLGGAPAPLRGMIVILGIGAIWYGVRIAIDAHLFRRLQAAGPDTGLDALDQALTQLGWMKPDKLGRCMNARIQGALRLVRWQVGLTLAQGLGIVTVFMW</sequence>
<evidence type="ECO:0000256" key="1">
    <source>
        <dbReference type="SAM" id="Phobius"/>
    </source>
</evidence>